<dbReference type="AlphaFoldDB" id="A0A140DWR7"/>
<dbReference type="InterPro" id="IPR041033">
    <property type="entry name" value="SpaA_PFL_dom_1"/>
</dbReference>
<dbReference type="Proteomes" id="UP000069771">
    <property type="component" value="Chromosome"/>
</dbReference>
<keyword evidence="1" id="KW-0812">Transmembrane</keyword>
<dbReference type="STRING" id="1702221.AALO17_19600"/>
<feature type="signal peptide" evidence="2">
    <location>
        <begin position="1"/>
        <end position="24"/>
    </location>
</feature>
<feature type="chain" id="PRO_5039410706" description="SpaA-like prealbumin fold domain-containing protein" evidence="2">
    <location>
        <begin position="25"/>
        <end position="306"/>
    </location>
</feature>
<keyword evidence="5" id="KW-1185">Reference proteome</keyword>
<evidence type="ECO:0000256" key="2">
    <source>
        <dbReference type="SAM" id="SignalP"/>
    </source>
</evidence>
<keyword evidence="1" id="KW-1133">Transmembrane helix</keyword>
<evidence type="ECO:0000259" key="3">
    <source>
        <dbReference type="Pfam" id="PF17802"/>
    </source>
</evidence>
<sequence>MKLKRWLPVLLAGLLLWPHPGVQAQAEDAAGTLTLQLTEEGEREGVRFSLEKVATLEDGNYRLLDAYTDTGVDLNGLKTAADLAQAAQNLAQAAPEQPVQAVEMRTDSNGEARAILETGVWLARQRDGAGYGWIAPFLCAIPSWDLDSQDMTWDTVVQPKREPFPDLVIEKVDEQGHPVTGLDFRFVLEQDGQRQEGVTDPETGTVRFDLRWGSSAISEEKAPAGYEKSTRVIRVSLGDTVLVDGREADIQDGVIRVAYVNGKEPAAPGRTPTGLDSRAGLWLAAGLAAAAGMALVFALLRKRSDS</sequence>
<keyword evidence="1" id="KW-0472">Membrane</keyword>
<dbReference type="EMBL" id="CP011391">
    <property type="protein sequence ID" value="AMK55094.1"/>
    <property type="molecule type" value="Genomic_DNA"/>
</dbReference>
<gene>
    <name evidence="4" type="ORF">AALO17_19600</name>
</gene>
<organism evidence="4 5">
    <name type="scientific">Faecalibaculum rodentium</name>
    <dbReference type="NCBI Taxonomy" id="1702221"/>
    <lineage>
        <taxon>Bacteria</taxon>
        <taxon>Bacillati</taxon>
        <taxon>Bacillota</taxon>
        <taxon>Erysipelotrichia</taxon>
        <taxon>Erysipelotrichales</taxon>
        <taxon>Erysipelotrichaceae</taxon>
        <taxon>Faecalibaculum</taxon>
    </lineage>
</organism>
<accession>A0A140DWR7</accession>
<dbReference type="OrthoDB" id="1769694at2"/>
<evidence type="ECO:0000256" key="1">
    <source>
        <dbReference type="SAM" id="Phobius"/>
    </source>
</evidence>
<feature type="domain" description="SpaA-like prealbumin fold" evidence="3">
    <location>
        <begin position="167"/>
        <end position="238"/>
    </location>
</feature>
<dbReference type="RefSeq" id="WP_067558335.1">
    <property type="nucleotide sequence ID" value="NZ_CALFTW010000117.1"/>
</dbReference>
<evidence type="ECO:0000313" key="4">
    <source>
        <dbReference type="EMBL" id="AMK55094.1"/>
    </source>
</evidence>
<keyword evidence="2" id="KW-0732">Signal</keyword>
<evidence type="ECO:0000313" key="5">
    <source>
        <dbReference type="Proteomes" id="UP000069771"/>
    </source>
</evidence>
<name>A0A140DWR7_9FIRM</name>
<protein>
    <recommendedName>
        <fullName evidence="3">SpaA-like prealbumin fold domain-containing protein</fullName>
    </recommendedName>
</protein>
<dbReference type="InterPro" id="IPR013783">
    <property type="entry name" value="Ig-like_fold"/>
</dbReference>
<dbReference type="Gene3D" id="2.60.40.10">
    <property type="entry name" value="Immunoglobulins"/>
    <property type="match status" value="2"/>
</dbReference>
<dbReference type="GeneID" id="78478567"/>
<dbReference type="Pfam" id="PF17802">
    <property type="entry name" value="SpaA"/>
    <property type="match status" value="1"/>
</dbReference>
<proteinExistence type="predicted"/>
<feature type="transmembrane region" description="Helical" evidence="1">
    <location>
        <begin position="279"/>
        <end position="300"/>
    </location>
</feature>
<reference evidence="4 5" key="1">
    <citation type="journal article" date="2016" name="Gut Pathog.">
        <title>Whole genome sequencing of "Faecalibaculum rodentium" ALO17, isolated from C57BL/6J laboratory mouse feces.</title>
        <authorList>
            <person name="Lim S."/>
            <person name="Chang D.H."/>
            <person name="Ahn S."/>
            <person name="Kim B.C."/>
        </authorList>
    </citation>
    <scope>NUCLEOTIDE SEQUENCE [LARGE SCALE GENOMIC DNA]</scope>
    <source>
        <strain evidence="4 5">Alo17</strain>
    </source>
</reference>
<dbReference type="KEGG" id="fro:AALO17_19600"/>